<dbReference type="EC" id="2.7.13.3" evidence="3"/>
<protein>
    <recommendedName>
        <fullName evidence="3">histidine kinase</fullName>
        <ecNumber evidence="3">2.7.13.3</ecNumber>
    </recommendedName>
</protein>
<dbReference type="PRINTS" id="PR00344">
    <property type="entry name" value="BCTRLSENSOR"/>
</dbReference>
<dbReference type="SMART" id="SM00304">
    <property type="entry name" value="HAMP"/>
    <property type="match status" value="1"/>
</dbReference>
<dbReference type="InterPro" id="IPR003661">
    <property type="entry name" value="HisK_dim/P_dom"/>
</dbReference>
<keyword evidence="6 11" id="KW-0812">Transmembrane</keyword>
<evidence type="ECO:0000256" key="9">
    <source>
        <dbReference type="ARBA" id="ARBA00023136"/>
    </source>
</evidence>
<accession>A0A146JBA6</accession>
<dbReference type="InterPro" id="IPR004358">
    <property type="entry name" value="Sig_transdc_His_kin-like_C"/>
</dbReference>
<dbReference type="InterPro" id="IPR003660">
    <property type="entry name" value="HAMP_dom"/>
</dbReference>
<dbReference type="CDD" id="cd00082">
    <property type="entry name" value="HisKA"/>
    <property type="match status" value="1"/>
</dbReference>
<organism evidence="14">
    <name type="scientific">uncultured Aquificaceae bacterium</name>
    <dbReference type="NCBI Taxonomy" id="374108"/>
    <lineage>
        <taxon>Bacteria</taxon>
        <taxon>Pseudomonadati</taxon>
        <taxon>Aquificota</taxon>
        <taxon>Aquificia</taxon>
        <taxon>Aquificales</taxon>
        <taxon>Aquificaceae</taxon>
        <taxon>environmental samples</taxon>
    </lineage>
</organism>
<dbReference type="Gene3D" id="3.30.450.20">
    <property type="entry name" value="PAS domain"/>
    <property type="match status" value="1"/>
</dbReference>
<dbReference type="AlphaFoldDB" id="A0A146JBA6"/>
<dbReference type="InterPro" id="IPR035965">
    <property type="entry name" value="PAS-like_dom_sf"/>
</dbReference>
<dbReference type="SUPFAM" id="SSF55874">
    <property type="entry name" value="ATPase domain of HSP90 chaperone/DNA topoisomerase II/histidine kinase"/>
    <property type="match status" value="1"/>
</dbReference>
<dbReference type="EMBL" id="LC145136">
    <property type="protein sequence ID" value="BAU79793.1"/>
    <property type="molecule type" value="Genomic_DNA"/>
</dbReference>
<keyword evidence="5" id="KW-0808">Transferase</keyword>
<dbReference type="Gene3D" id="6.10.340.10">
    <property type="match status" value="1"/>
</dbReference>
<dbReference type="PROSITE" id="PS50109">
    <property type="entry name" value="HIS_KIN"/>
    <property type="match status" value="1"/>
</dbReference>
<dbReference type="InterPro" id="IPR000014">
    <property type="entry name" value="PAS"/>
</dbReference>
<evidence type="ECO:0000256" key="4">
    <source>
        <dbReference type="ARBA" id="ARBA00022553"/>
    </source>
</evidence>
<evidence type="ECO:0000313" key="14">
    <source>
        <dbReference type="EMBL" id="BAU79793.1"/>
    </source>
</evidence>
<dbReference type="Gene3D" id="1.10.287.130">
    <property type="match status" value="1"/>
</dbReference>
<evidence type="ECO:0000256" key="6">
    <source>
        <dbReference type="ARBA" id="ARBA00022692"/>
    </source>
</evidence>
<dbReference type="InterPro" id="IPR003594">
    <property type="entry name" value="HATPase_dom"/>
</dbReference>
<dbReference type="InterPro" id="IPR036890">
    <property type="entry name" value="HATPase_C_sf"/>
</dbReference>
<dbReference type="PANTHER" id="PTHR45528">
    <property type="entry name" value="SENSOR HISTIDINE KINASE CPXA"/>
    <property type="match status" value="1"/>
</dbReference>
<feature type="domain" description="Histidine kinase" evidence="12">
    <location>
        <begin position="339"/>
        <end position="542"/>
    </location>
</feature>
<keyword evidence="8 11" id="KW-1133">Transmembrane helix</keyword>
<dbReference type="SMART" id="SM00387">
    <property type="entry name" value="HATPase_c"/>
    <property type="match status" value="1"/>
</dbReference>
<keyword evidence="10" id="KW-0175">Coiled coil</keyword>
<dbReference type="SUPFAM" id="SSF158472">
    <property type="entry name" value="HAMP domain-like"/>
    <property type="match status" value="1"/>
</dbReference>
<dbReference type="Pfam" id="PF00512">
    <property type="entry name" value="HisKA"/>
    <property type="match status" value="1"/>
</dbReference>
<dbReference type="PROSITE" id="PS50885">
    <property type="entry name" value="HAMP"/>
    <property type="match status" value="1"/>
</dbReference>
<evidence type="ECO:0000256" key="5">
    <source>
        <dbReference type="ARBA" id="ARBA00022679"/>
    </source>
</evidence>
<dbReference type="InterPro" id="IPR050398">
    <property type="entry name" value="HssS/ArlS-like"/>
</dbReference>
<reference evidence="14" key="1">
    <citation type="journal article" date="2016" name="Microbes Environ.">
        <title>In Situ Gene Expression Responsible for Sulfide Oxidation and CO2 Fixation of an Uncultured Large Sausage-Shaped Aquificae Bacterium in a Sulfidic Hot Spring.</title>
        <authorList>
            <person name="Tamazawa S."/>
            <person name="Yamamoto K."/>
            <person name="Takasaki K."/>
            <person name="Mitani Y."/>
            <person name="Hanada S."/>
            <person name="Kamagata Y."/>
            <person name="Tamaki H."/>
        </authorList>
    </citation>
    <scope>NUCLEOTIDE SEQUENCE</scope>
</reference>
<evidence type="ECO:0000259" key="13">
    <source>
        <dbReference type="PROSITE" id="PS50885"/>
    </source>
</evidence>
<dbReference type="GO" id="GO:0000155">
    <property type="term" value="F:phosphorelay sensor kinase activity"/>
    <property type="evidence" value="ECO:0007669"/>
    <property type="project" value="InterPro"/>
</dbReference>
<sequence>MVFWKVGNALGKLDTIITQNIASNQEWIFKIYKLIKDNKIQPKEALDYFDLRTIAINDNEGRLLEFYGKPYDREIINTLGKYGFTIYENKIVYQDNLDSFRNILIVYQLPKDIVLSKEDTALILQIYNQLKFYKTPIRIGYILILLTITIAVIFASFWLSRFIINNITKPVEALVDASKKLSEGDLSVRINIKAQDEFGILIEEFNKMVDQLNLLYKKLEERNNTLRKNKEYLEAILNNIRAGVIYSSESGKIENINLSALEILGKEIENFKRKDIKDFAKTFNIDLFLQKEQILEINGKTLLIKITNISKEGYVIVFDDITEIISAQKLKMWKEVAQRIAHEIKNPLTPIKLSAERILNQWKKKNPNIDQIIEKATSVIIDETEHLSQLVKEFNQFGLSLSKIEKEEVDLCQLLKEISESYINEDFKINLECLCNPFIMGNKKLLRQAFLNLIQNSYEEATQLHVTIKEENGEILITFRDNGKGIPKEDLDKIFLPYYSKKPKGSGLGLAITKEIIEGHNGKIEAVENENGALFVITLFLK</sequence>
<dbReference type="Pfam" id="PF00672">
    <property type="entry name" value="HAMP"/>
    <property type="match status" value="1"/>
</dbReference>
<feature type="transmembrane region" description="Helical" evidence="11">
    <location>
        <begin position="139"/>
        <end position="159"/>
    </location>
</feature>
<name>A0A146JBA6_9AQUI</name>
<dbReference type="SUPFAM" id="SSF55785">
    <property type="entry name" value="PYP-like sensor domain (PAS domain)"/>
    <property type="match status" value="1"/>
</dbReference>
<evidence type="ECO:0000256" key="7">
    <source>
        <dbReference type="ARBA" id="ARBA00022777"/>
    </source>
</evidence>
<evidence type="ECO:0000256" key="1">
    <source>
        <dbReference type="ARBA" id="ARBA00000085"/>
    </source>
</evidence>
<comment type="catalytic activity">
    <reaction evidence="1">
        <text>ATP + protein L-histidine = ADP + protein N-phospho-L-histidine.</text>
        <dbReference type="EC" id="2.7.13.3"/>
    </reaction>
</comment>
<evidence type="ECO:0000256" key="8">
    <source>
        <dbReference type="ARBA" id="ARBA00022989"/>
    </source>
</evidence>
<keyword evidence="7 14" id="KW-0418">Kinase</keyword>
<dbReference type="GO" id="GO:0016020">
    <property type="term" value="C:membrane"/>
    <property type="evidence" value="ECO:0007669"/>
    <property type="project" value="UniProtKB-SubCell"/>
</dbReference>
<dbReference type="InterPro" id="IPR005467">
    <property type="entry name" value="His_kinase_dom"/>
</dbReference>
<dbReference type="SMART" id="SM00091">
    <property type="entry name" value="PAS"/>
    <property type="match status" value="1"/>
</dbReference>
<keyword evidence="9 11" id="KW-0472">Membrane</keyword>
<dbReference type="PANTHER" id="PTHR45528:SF9">
    <property type="entry name" value="SENSOR HISTIDINE KINASE YBDK"/>
    <property type="match status" value="1"/>
</dbReference>
<proteinExistence type="predicted"/>
<feature type="domain" description="HAMP" evidence="13">
    <location>
        <begin position="165"/>
        <end position="217"/>
    </location>
</feature>
<evidence type="ECO:0000256" key="3">
    <source>
        <dbReference type="ARBA" id="ARBA00012438"/>
    </source>
</evidence>
<dbReference type="SUPFAM" id="SSF47384">
    <property type="entry name" value="Homodimeric domain of signal transducing histidine kinase"/>
    <property type="match status" value="1"/>
</dbReference>
<dbReference type="Pfam" id="PF02518">
    <property type="entry name" value="HATPase_c"/>
    <property type="match status" value="1"/>
</dbReference>
<dbReference type="CDD" id="cd00075">
    <property type="entry name" value="HATPase"/>
    <property type="match status" value="1"/>
</dbReference>
<evidence type="ECO:0000256" key="11">
    <source>
        <dbReference type="SAM" id="Phobius"/>
    </source>
</evidence>
<keyword evidence="4" id="KW-0597">Phosphoprotein</keyword>
<dbReference type="CDD" id="cd06225">
    <property type="entry name" value="HAMP"/>
    <property type="match status" value="1"/>
</dbReference>
<dbReference type="Gene3D" id="3.30.565.10">
    <property type="entry name" value="Histidine kinase-like ATPase, C-terminal domain"/>
    <property type="match status" value="1"/>
</dbReference>
<dbReference type="InterPro" id="IPR036097">
    <property type="entry name" value="HisK_dim/P_sf"/>
</dbReference>
<feature type="coiled-coil region" evidence="10">
    <location>
        <begin position="202"/>
        <end position="236"/>
    </location>
</feature>
<comment type="subcellular location">
    <subcellularLocation>
        <location evidence="2">Membrane</location>
        <topology evidence="2">Multi-pass membrane protein</topology>
    </subcellularLocation>
</comment>
<evidence type="ECO:0000256" key="10">
    <source>
        <dbReference type="SAM" id="Coils"/>
    </source>
</evidence>
<evidence type="ECO:0000259" key="12">
    <source>
        <dbReference type="PROSITE" id="PS50109"/>
    </source>
</evidence>
<evidence type="ECO:0000256" key="2">
    <source>
        <dbReference type="ARBA" id="ARBA00004141"/>
    </source>
</evidence>
<dbReference type="SMART" id="SM00388">
    <property type="entry name" value="HisKA"/>
    <property type="match status" value="1"/>
</dbReference>